<dbReference type="EMBL" id="MCGT01000001">
    <property type="protein sequence ID" value="ORX63098.1"/>
    <property type="molecule type" value="Genomic_DNA"/>
</dbReference>
<evidence type="ECO:0000256" key="2">
    <source>
        <dbReference type="SAM" id="Phobius"/>
    </source>
</evidence>
<protein>
    <submittedName>
        <fullName evidence="3">Uncharacterized protein</fullName>
    </submittedName>
</protein>
<dbReference type="STRING" id="101127.A0A1X2GYD0"/>
<keyword evidence="2" id="KW-0472">Membrane</keyword>
<reference evidence="3 4" key="1">
    <citation type="submission" date="2016-07" db="EMBL/GenBank/DDBJ databases">
        <title>Pervasive Adenine N6-methylation of Active Genes in Fungi.</title>
        <authorList>
            <consortium name="DOE Joint Genome Institute"/>
            <person name="Mondo S.J."/>
            <person name="Dannebaum R.O."/>
            <person name="Kuo R.C."/>
            <person name="Labutti K."/>
            <person name="Haridas S."/>
            <person name="Kuo A."/>
            <person name="Salamov A."/>
            <person name="Ahrendt S.R."/>
            <person name="Lipzen A."/>
            <person name="Sullivan W."/>
            <person name="Andreopoulos W.B."/>
            <person name="Clum A."/>
            <person name="Lindquist E."/>
            <person name="Daum C."/>
            <person name="Ramamoorthy G.K."/>
            <person name="Gryganskyi A."/>
            <person name="Culley D."/>
            <person name="Magnuson J.K."/>
            <person name="James T.Y."/>
            <person name="O'Malley M.A."/>
            <person name="Stajich J.E."/>
            <person name="Spatafora J.W."/>
            <person name="Visel A."/>
            <person name="Grigoriev I.V."/>
        </authorList>
    </citation>
    <scope>NUCLEOTIDE SEQUENCE [LARGE SCALE GENOMIC DNA]</scope>
    <source>
        <strain evidence="3 4">NRRL 3301</strain>
    </source>
</reference>
<feature type="region of interest" description="Disordered" evidence="1">
    <location>
        <begin position="112"/>
        <end position="131"/>
    </location>
</feature>
<keyword evidence="4" id="KW-1185">Reference proteome</keyword>
<evidence type="ECO:0000313" key="4">
    <source>
        <dbReference type="Proteomes" id="UP000242146"/>
    </source>
</evidence>
<dbReference type="AlphaFoldDB" id="A0A1X2GYD0"/>
<evidence type="ECO:0000256" key="1">
    <source>
        <dbReference type="SAM" id="MobiDB-lite"/>
    </source>
</evidence>
<feature type="transmembrane region" description="Helical" evidence="2">
    <location>
        <begin position="6"/>
        <end position="25"/>
    </location>
</feature>
<keyword evidence="2" id="KW-0812">Transmembrane</keyword>
<sequence length="184" mass="20048">MSLVQSSGSIVGAALSVFSLLQYLLRRVRCRLSRQFSPQSLDVITQKVESAKHQIAAGTFKPPIVFIKPAARLFTLVPLPTFKRRYVRLDKAGMMTVLNHFGLSKHLPLPSNPPTSNVASDANTDTQSDNQGVTTAAGIETLSEKPYLTLTVRLVFSILPSSTNMALLTNFAKNRNSACQKTSA</sequence>
<feature type="compositionally biased region" description="Polar residues" evidence="1">
    <location>
        <begin position="114"/>
        <end position="131"/>
    </location>
</feature>
<evidence type="ECO:0000313" key="3">
    <source>
        <dbReference type="EMBL" id="ORX63098.1"/>
    </source>
</evidence>
<dbReference type="Proteomes" id="UP000242146">
    <property type="component" value="Unassembled WGS sequence"/>
</dbReference>
<name>A0A1X2GYD0_9FUNG</name>
<organism evidence="3 4">
    <name type="scientific">Hesseltinella vesiculosa</name>
    <dbReference type="NCBI Taxonomy" id="101127"/>
    <lineage>
        <taxon>Eukaryota</taxon>
        <taxon>Fungi</taxon>
        <taxon>Fungi incertae sedis</taxon>
        <taxon>Mucoromycota</taxon>
        <taxon>Mucoromycotina</taxon>
        <taxon>Mucoromycetes</taxon>
        <taxon>Mucorales</taxon>
        <taxon>Cunninghamellaceae</taxon>
        <taxon>Hesseltinella</taxon>
    </lineage>
</organism>
<gene>
    <name evidence="3" type="ORF">DM01DRAFT_1341652</name>
</gene>
<comment type="caution">
    <text evidence="3">The sequence shown here is derived from an EMBL/GenBank/DDBJ whole genome shotgun (WGS) entry which is preliminary data.</text>
</comment>
<keyword evidence="2" id="KW-1133">Transmembrane helix</keyword>
<proteinExistence type="predicted"/>
<accession>A0A1X2GYD0</accession>